<comment type="caution">
    <text evidence="2">The sequence shown here is derived from an EMBL/GenBank/DDBJ whole genome shotgun (WGS) entry which is preliminary data.</text>
</comment>
<dbReference type="RefSeq" id="WP_063180007.1">
    <property type="nucleotide sequence ID" value="NZ_LQNT01000009.1"/>
</dbReference>
<dbReference type="InterPro" id="IPR035218">
    <property type="entry name" value="DUF5327"/>
</dbReference>
<sequence>MIPIERILEEMERHLRAARIAGDPASQRESLAAIRALSEAALGSSPQNRMPEVKPVPLAAPADPQGIRPAAPRREEDGANGDSIFDF</sequence>
<dbReference type="OrthoDB" id="2361717at2"/>
<dbReference type="EMBL" id="LQNT01000009">
    <property type="protein sequence ID" value="KZE38475.1"/>
    <property type="molecule type" value="Genomic_DNA"/>
</dbReference>
<accession>A0A165H177</accession>
<name>A0A165H177_9BACL</name>
<dbReference type="AlphaFoldDB" id="A0A165H177"/>
<evidence type="ECO:0000313" key="3">
    <source>
        <dbReference type="Proteomes" id="UP000076490"/>
    </source>
</evidence>
<proteinExistence type="predicted"/>
<reference evidence="2 3" key="1">
    <citation type="submission" date="2016-01" db="EMBL/GenBank/DDBJ databases">
        <title>Whole genome sequencing of Bhargavaea cecembensis T14.</title>
        <authorList>
            <person name="Hong K.W."/>
        </authorList>
    </citation>
    <scope>NUCLEOTIDE SEQUENCE [LARGE SCALE GENOMIC DNA]</scope>
    <source>
        <strain evidence="2 3">T14</strain>
    </source>
</reference>
<dbReference type="Pfam" id="PF17261">
    <property type="entry name" value="DUF5327"/>
    <property type="match status" value="1"/>
</dbReference>
<gene>
    <name evidence="2" type="ORF">AV656_06100</name>
</gene>
<evidence type="ECO:0000256" key="1">
    <source>
        <dbReference type="SAM" id="MobiDB-lite"/>
    </source>
</evidence>
<evidence type="ECO:0000313" key="2">
    <source>
        <dbReference type="EMBL" id="KZE38475.1"/>
    </source>
</evidence>
<organism evidence="2 3">
    <name type="scientific">Bhargavaea cecembensis</name>
    <dbReference type="NCBI Taxonomy" id="394098"/>
    <lineage>
        <taxon>Bacteria</taxon>
        <taxon>Bacillati</taxon>
        <taxon>Bacillota</taxon>
        <taxon>Bacilli</taxon>
        <taxon>Bacillales</taxon>
        <taxon>Caryophanaceae</taxon>
        <taxon>Bhargavaea</taxon>
    </lineage>
</organism>
<dbReference type="Proteomes" id="UP000076490">
    <property type="component" value="Unassembled WGS sequence"/>
</dbReference>
<feature type="region of interest" description="Disordered" evidence="1">
    <location>
        <begin position="40"/>
        <end position="87"/>
    </location>
</feature>
<protein>
    <submittedName>
        <fullName evidence="2">Uncharacterized protein</fullName>
    </submittedName>
</protein>